<dbReference type="PRINTS" id="PR00033">
    <property type="entry name" value="HTHASNC"/>
</dbReference>
<dbReference type="InterPro" id="IPR036390">
    <property type="entry name" value="WH_DNA-bd_sf"/>
</dbReference>
<dbReference type="InterPro" id="IPR019888">
    <property type="entry name" value="Tscrpt_reg_AsnC-like"/>
</dbReference>
<name>A0A2A2ABC9_9BURK</name>
<dbReference type="SMART" id="SM00344">
    <property type="entry name" value="HTH_ASNC"/>
    <property type="match status" value="1"/>
</dbReference>
<dbReference type="Pfam" id="PF13404">
    <property type="entry name" value="HTH_AsnC-type"/>
    <property type="match status" value="1"/>
</dbReference>
<proteinExistence type="predicted"/>
<feature type="domain" description="HTH asnC-type" evidence="4">
    <location>
        <begin position="3"/>
        <end position="64"/>
    </location>
</feature>
<keyword evidence="1" id="KW-0805">Transcription regulation</keyword>
<dbReference type="Pfam" id="PF01037">
    <property type="entry name" value="AsnC_trans_reg"/>
    <property type="match status" value="1"/>
</dbReference>
<dbReference type="InterPro" id="IPR000485">
    <property type="entry name" value="AsnC-type_HTH_dom"/>
</dbReference>
<evidence type="ECO:0000259" key="4">
    <source>
        <dbReference type="PROSITE" id="PS50956"/>
    </source>
</evidence>
<dbReference type="PROSITE" id="PS50956">
    <property type="entry name" value="HTH_ASNC_2"/>
    <property type="match status" value="1"/>
</dbReference>
<comment type="caution">
    <text evidence="5">The sequence shown here is derived from an EMBL/GenBank/DDBJ whole genome shotgun (WGS) entry which is preliminary data.</text>
</comment>
<dbReference type="InterPro" id="IPR019887">
    <property type="entry name" value="Tscrpt_reg_AsnC/Lrp_C"/>
</dbReference>
<organism evidence="5 6">
    <name type="scientific">Vandammella animalimorsus</name>
    <dbReference type="NCBI Taxonomy" id="2029117"/>
    <lineage>
        <taxon>Bacteria</taxon>
        <taxon>Pseudomonadati</taxon>
        <taxon>Pseudomonadota</taxon>
        <taxon>Betaproteobacteria</taxon>
        <taxon>Burkholderiales</taxon>
        <taxon>Comamonadaceae</taxon>
        <taxon>Vandammella</taxon>
    </lineage>
</organism>
<keyword evidence="2" id="KW-0238">DNA-binding</keyword>
<dbReference type="GO" id="GO:0043200">
    <property type="term" value="P:response to amino acid"/>
    <property type="evidence" value="ECO:0007669"/>
    <property type="project" value="TreeGrafter"/>
</dbReference>
<dbReference type="Gene3D" id="1.10.10.10">
    <property type="entry name" value="Winged helix-like DNA-binding domain superfamily/Winged helix DNA-binding domain"/>
    <property type="match status" value="1"/>
</dbReference>
<dbReference type="InterPro" id="IPR036388">
    <property type="entry name" value="WH-like_DNA-bd_sf"/>
</dbReference>
<dbReference type="EMBL" id="NSJF01000002">
    <property type="protein sequence ID" value="PAT35126.1"/>
    <property type="molecule type" value="Genomic_DNA"/>
</dbReference>
<dbReference type="PANTHER" id="PTHR30154:SF51">
    <property type="entry name" value="ASNC-FAMILY TRANSCRIPTIONAL REGULATORY PROTEIN"/>
    <property type="match status" value="1"/>
</dbReference>
<gene>
    <name evidence="5" type="ORF">CK620_04200</name>
</gene>
<accession>A0A2A2ABC9</accession>
<evidence type="ECO:0000256" key="2">
    <source>
        <dbReference type="ARBA" id="ARBA00023125"/>
    </source>
</evidence>
<sequence length="145" mass="16231">MMLDDTDRQLLHLLQADARLPIKTLAVQVGLSAPATAERLRKLQDRGVIRAFTVQVEPRALGYTLQAMVRIKPLPGQLKAVEKLLQTIPELVECDKVTGEDGFIARLHLRSIEHLDHILERIAHLAETHSAIVKSQPVARRLPAF</sequence>
<evidence type="ECO:0000313" key="6">
    <source>
        <dbReference type="Proteomes" id="UP000217999"/>
    </source>
</evidence>
<reference evidence="5 6" key="1">
    <citation type="submission" date="2017-08" db="EMBL/GenBank/DDBJ databases">
        <title>WGS of Clinical strains of the CDC Group NO-1 linked to zoonotic infections in humans.</title>
        <authorList>
            <person name="Bernier A.-M."/>
            <person name="Bernard K."/>
        </authorList>
    </citation>
    <scope>NUCLEOTIDE SEQUENCE [LARGE SCALE GENOMIC DNA]</scope>
    <source>
        <strain evidence="5 6">NML03-0146</strain>
    </source>
</reference>
<dbReference type="Gene3D" id="3.30.70.920">
    <property type="match status" value="1"/>
</dbReference>
<dbReference type="SUPFAM" id="SSF46785">
    <property type="entry name" value="Winged helix' DNA-binding domain"/>
    <property type="match status" value="1"/>
</dbReference>
<dbReference type="AlphaFoldDB" id="A0A2A2ABC9"/>
<keyword evidence="3" id="KW-0804">Transcription</keyword>
<evidence type="ECO:0000256" key="1">
    <source>
        <dbReference type="ARBA" id="ARBA00023015"/>
    </source>
</evidence>
<dbReference type="GO" id="GO:0043565">
    <property type="term" value="F:sequence-specific DNA binding"/>
    <property type="evidence" value="ECO:0007669"/>
    <property type="project" value="InterPro"/>
</dbReference>
<dbReference type="InterPro" id="IPR011008">
    <property type="entry name" value="Dimeric_a/b-barrel"/>
</dbReference>
<dbReference type="Proteomes" id="UP000217999">
    <property type="component" value="Unassembled WGS sequence"/>
</dbReference>
<dbReference type="GO" id="GO:0005829">
    <property type="term" value="C:cytosol"/>
    <property type="evidence" value="ECO:0007669"/>
    <property type="project" value="TreeGrafter"/>
</dbReference>
<dbReference type="SUPFAM" id="SSF54909">
    <property type="entry name" value="Dimeric alpha+beta barrel"/>
    <property type="match status" value="1"/>
</dbReference>
<evidence type="ECO:0000256" key="3">
    <source>
        <dbReference type="ARBA" id="ARBA00023163"/>
    </source>
</evidence>
<evidence type="ECO:0000313" key="5">
    <source>
        <dbReference type="EMBL" id="PAT35126.1"/>
    </source>
</evidence>
<dbReference type="PANTHER" id="PTHR30154">
    <property type="entry name" value="LEUCINE-RESPONSIVE REGULATORY PROTEIN"/>
    <property type="match status" value="1"/>
</dbReference>
<dbReference type="RefSeq" id="WP_095549253.1">
    <property type="nucleotide sequence ID" value="NZ_NSJF01000002.1"/>
</dbReference>
<protein>
    <submittedName>
        <fullName evidence="5">AsnC family transcriptional regulator</fullName>
    </submittedName>
</protein>